<evidence type="ECO:0000256" key="20">
    <source>
        <dbReference type="SAM" id="Phobius"/>
    </source>
</evidence>
<dbReference type="PANTHER" id="PTHR13036">
    <property type="entry name" value="BETA1,4 MANNOSYLTRANSFERASE"/>
    <property type="match status" value="1"/>
</dbReference>
<evidence type="ECO:0000256" key="11">
    <source>
        <dbReference type="ARBA" id="ARBA00022989"/>
    </source>
</evidence>
<dbReference type="CDD" id="cd03816">
    <property type="entry name" value="GT33_ALG1-like"/>
    <property type="match status" value="1"/>
</dbReference>
<dbReference type="SUPFAM" id="SSF53756">
    <property type="entry name" value="UDP-Glycosyltransferase/glycogen phosphorylase"/>
    <property type="match status" value="1"/>
</dbReference>
<proteinExistence type="inferred from homology"/>
<dbReference type="EC" id="2.4.1.142" evidence="3"/>
<protein>
    <recommendedName>
        <fullName evidence="4">Chitobiosyldiphosphodolichol beta-mannosyltransferase</fullName>
        <ecNumber evidence="3">2.4.1.142</ecNumber>
    </recommendedName>
    <alternativeName>
        <fullName evidence="19">Asparagine-linked glycosylation protein 1 homolog</fullName>
    </alternativeName>
    <alternativeName>
        <fullName evidence="14">Beta-1,4-mannosyltransferase</fullName>
    </alternativeName>
    <alternativeName>
        <fullName evidence="15">GDP-Man:GlcNAc2-PP-dolichol mannosyltransferase</fullName>
    </alternativeName>
    <alternativeName>
        <fullName evidence="13">GDP-mannose-dolichol diphosphochitobiose mannosyltransferase</fullName>
    </alternativeName>
</protein>
<evidence type="ECO:0000256" key="8">
    <source>
        <dbReference type="ARBA" id="ARBA00022692"/>
    </source>
</evidence>
<feature type="transmembrane region" description="Helical" evidence="20">
    <location>
        <begin position="6"/>
        <end position="22"/>
    </location>
</feature>
<dbReference type="GO" id="GO:0005789">
    <property type="term" value="C:endoplasmic reticulum membrane"/>
    <property type="evidence" value="ECO:0007669"/>
    <property type="project" value="UniProtKB-SubCell"/>
</dbReference>
<evidence type="ECO:0000256" key="2">
    <source>
        <dbReference type="ARBA" id="ARBA00004922"/>
    </source>
</evidence>
<dbReference type="OMA" id="CKLIIDW"/>
<keyword evidence="22" id="KW-1185">Reference proteome</keyword>
<keyword evidence="10" id="KW-0735">Signal-anchor</keyword>
<keyword evidence="6" id="KW-0328">Glycosyltransferase</keyword>
<dbReference type="AlphaFoldDB" id="A0A9U8DX82"/>
<keyword evidence="8 20" id="KW-0812">Transmembrane</keyword>
<evidence type="ECO:0000256" key="17">
    <source>
        <dbReference type="ARBA" id="ARBA00056362"/>
    </source>
</evidence>
<sequence length="483" mass="55304">MSLTSDILFYTPLLFVCLYLLLNKIVKTPRNICIVVLGDIGRSPRMQYHAMSFAMEGFRVYLVGYRGSKPHEQVLKNEQITLHHMQEPPLFITKLPKLLGYAVKVIWQSVMLAWTLLLLPNMSSIFIQNPPSIPTMLISYIVSRIRFSTLVIDWHNYGYTILAMALRPGHPLVTFSKWYEKKCGGLAYYNFCVTNAMKEDLLSHWNIRAITAHDKPSELFQTISLEQQHNLFCRLSKEYPVFASQDNAIDHTKFTQKNTDGTVAKVDGRPALLMSSTSWTEDEDFGLLLDALKKYDQLPSTDTFPDLVCVISGKGPQKIFYTQQIADYHWKKVKFCLPWLAAEDYPLMLGSADIGVCLHKSSSGLDLPMKVVDMFGCGLPVCAVNFQCIGELVHHDENGLLFHDSEELFTQLKDLLFGFPKLASKLKLYRENLASFQKLRWHSQWRKIVLPIFYKIGGIQMSAFDLPGFLEDNDFDEEAKKEQ</sequence>
<evidence type="ECO:0000259" key="21">
    <source>
        <dbReference type="Pfam" id="PF00534"/>
    </source>
</evidence>
<dbReference type="GeneID" id="106054131"/>
<evidence type="ECO:0000256" key="14">
    <source>
        <dbReference type="ARBA" id="ARBA00031566"/>
    </source>
</evidence>
<evidence type="ECO:0000256" key="18">
    <source>
        <dbReference type="ARBA" id="ARBA00061237"/>
    </source>
</evidence>
<dbReference type="InterPro" id="IPR001296">
    <property type="entry name" value="Glyco_trans_1"/>
</dbReference>
<dbReference type="PANTHER" id="PTHR13036:SF0">
    <property type="entry name" value="CHITOBIOSYLDIPHOSPHODOLICHOL BETA-MANNOSYLTRANSFERASE"/>
    <property type="match status" value="1"/>
</dbReference>
<dbReference type="InterPro" id="IPR026051">
    <property type="entry name" value="ALG1-like"/>
</dbReference>
<dbReference type="Proteomes" id="UP001165740">
    <property type="component" value="Chromosome 2"/>
</dbReference>
<evidence type="ECO:0000256" key="12">
    <source>
        <dbReference type="ARBA" id="ARBA00023136"/>
    </source>
</evidence>
<evidence type="ECO:0000256" key="19">
    <source>
        <dbReference type="ARBA" id="ARBA00082785"/>
    </source>
</evidence>
<evidence type="ECO:0000256" key="13">
    <source>
        <dbReference type="ARBA" id="ARBA00031434"/>
    </source>
</evidence>
<dbReference type="KEGG" id="bgt:106054131"/>
<organism evidence="22 23">
    <name type="scientific">Biomphalaria glabrata</name>
    <name type="common">Bloodfluke planorb</name>
    <name type="synonym">Freshwater snail</name>
    <dbReference type="NCBI Taxonomy" id="6526"/>
    <lineage>
        <taxon>Eukaryota</taxon>
        <taxon>Metazoa</taxon>
        <taxon>Spiralia</taxon>
        <taxon>Lophotrochozoa</taxon>
        <taxon>Mollusca</taxon>
        <taxon>Gastropoda</taxon>
        <taxon>Heterobranchia</taxon>
        <taxon>Euthyneura</taxon>
        <taxon>Panpulmonata</taxon>
        <taxon>Hygrophila</taxon>
        <taxon>Lymnaeoidea</taxon>
        <taxon>Planorbidae</taxon>
        <taxon>Biomphalaria</taxon>
    </lineage>
</organism>
<keyword evidence="9" id="KW-0256">Endoplasmic reticulum</keyword>
<evidence type="ECO:0000256" key="3">
    <source>
        <dbReference type="ARBA" id="ARBA00012611"/>
    </source>
</evidence>
<dbReference type="RefSeq" id="XP_013065334.2">
    <property type="nucleotide sequence ID" value="XM_013209880.2"/>
</dbReference>
<feature type="transmembrane region" description="Helical" evidence="20">
    <location>
        <begin position="98"/>
        <end position="119"/>
    </location>
</feature>
<comment type="catalytic activity">
    <reaction evidence="16">
        <text>an N,N'-diacetylchitobiosyl-diphospho-di-trans,poly-cis-dolichol + GDP-alpha-D-mannose = a beta-D-Man-(1-&gt;4)-beta-D-GlcNAc-(1-&gt;4)-alpha-D-GlcNAc-diphospho-di-trans,poly-cis-dolichol + GDP + H(+)</text>
        <dbReference type="Rhea" id="RHEA:13865"/>
        <dbReference type="Rhea" id="RHEA-COMP:19510"/>
        <dbReference type="Rhea" id="RHEA-COMP:19511"/>
        <dbReference type="ChEBI" id="CHEBI:15378"/>
        <dbReference type="ChEBI" id="CHEBI:57269"/>
        <dbReference type="ChEBI" id="CHEBI:57527"/>
        <dbReference type="ChEBI" id="CHEBI:58189"/>
        <dbReference type="ChEBI" id="CHEBI:58472"/>
        <dbReference type="EC" id="2.4.1.142"/>
    </reaction>
    <physiologicalReaction direction="left-to-right" evidence="16">
        <dbReference type="Rhea" id="RHEA:13866"/>
    </physiologicalReaction>
</comment>
<dbReference type="OrthoDB" id="614844at2759"/>
<evidence type="ECO:0000313" key="22">
    <source>
        <dbReference type="Proteomes" id="UP001165740"/>
    </source>
</evidence>
<evidence type="ECO:0000256" key="7">
    <source>
        <dbReference type="ARBA" id="ARBA00022679"/>
    </source>
</evidence>
<evidence type="ECO:0000256" key="10">
    <source>
        <dbReference type="ARBA" id="ARBA00022968"/>
    </source>
</evidence>
<accession>A0A9U8DX82</accession>
<keyword evidence="5" id="KW-0597">Phosphoprotein</keyword>
<name>A0A9U8DX82_BIOGL</name>
<dbReference type="Pfam" id="PF00534">
    <property type="entry name" value="Glycos_transf_1"/>
    <property type="match status" value="1"/>
</dbReference>
<comment type="subcellular location">
    <subcellularLocation>
        <location evidence="1">Endoplasmic reticulum membrane</location>
        <topology evidence="1">Single-pass membrane protein</topology>
    </subcellularLocation>
</comment>
<evidence type="ECO:0000256" key="5">
    <source>
        <dbReference type="ARBA" id="ARBA00022553"/>
    </source>
</evidence>
<feature type="domain" description="Glycosyl transferase family 1" evidence="21">
    <location>
        <begin position="281"/>
        <end position="412"/>
    </location>
</feature>
<dbReference type="Gene3D" id="3.40.50.2000">
    <property type="entry name" value="Glycogen Phosphorylase B"/>
    <property type="match status" value="1"/>
</dbReference>
<comment type="pathway">
    <text evidence="2">Protein modification; protein glycosylation.</text>
</comment>
<evidence type="ECO:0000256" key="15">
    <source>
        <dbReference type="ARBA" id="ARBA00033088"/>
    </source>
</evidence>
<keyword evidence="7" id="KW-0808">Transferase</keyword>
<evidence type="ECO:0000256" key="4">
    <source>
        <dbReference type="ARBA" id="ARBA00015841"/>
    </source>
</evidence>
<keyword evidence="11 20" id="KW-1133">Transmembrane helix</keyword>
<dbReference type="GO" id="GO:0004578">
    <property type="term" value="F:chitobiosyldiphosphodolichol beta-mannosyltransferase activity"/>
    <property type="evidence" value="ECO:0007669"/>
    <property type="project" value="UniProtKB-EC"/>
</dbReference>
<comment type="similarity">
    <text evidence="18">Belongs to the glycosyltransferase group 1 family. Glycosyltransferase 33 subfamily.</text>
</comment>
<keyword evidence="12 20" id="KW-0472">Membrane</keyword>
<comment type="function">
    <text evidence="17">Mannosyltransferase that operates in the biosynthetic pathway of dolichol-linked oligosaccharides, the glycan precursors employed in protein asparagine (N)-glycosylation. The assembly of dolichol-linked oligosaccharides begins on the cytosolic side of the endoplasmic reticulum membrane and finishes in its lumen. The sequential addition of sugars to dolichol pyrophosphate produces dolichol-linked oligosaccharides containing fourteen sugars, including two GlcNAcs, nine mannoses and three glucoses. Once assembled, the oligosaccharide is transferred from the lipid to nascent proteins by oligosaccharyltransferases. Catalyzes, on the cytoplasmic face of the endoplasmic reticulum, the addition of the first mannose residues to the dolichol-linked oligosaccharide chain, to produce Man1GlcNAc(2)-PP-dolichol core oligosaccharide. Man1GlcNAc(2)-PP-dolichol is a substrate for ALG2, the following enzyme in the biosynthetic pathway.</text>
</comment>
<evidence type="ECO:0000256" key="9">
    <source>
        <dbReference type="ARBA" id="ARBA00022824"/>
    </source>
</evidence>
<gene>
    <name evidence="23" type="primary">LOC106054131</name>
</gene>
<evidence type="ECO:0000256" key="16">
    <source>
        <dbReference type="ARBA" id="ARBA00045071"/>
    </source>
</evidence>
<evidence type="ECO:0000256" key="1">
    <source>
        <dbReference type="ARBA" id="ARBA00004389"/>
    </source>
</evidence>
<evidence type="ECO:0000256" key="6">
    <source>
        <dbReference type="ARBA" id="ARBA00022676"/>
    </source>
</evidence>
<reference evidence="23" key="1">
    <citation type="submission" date="2025-08" db="UniProtKB">
        <authorList>
            <consortium name="RefSeq"/>
        </authorList>
    </citation>
    <scope>IDENTIFICATION</scope>
</reference>
<dbReference type="FunFam" id="3.40.50.2000:FF:000096">
    <property type="entry name" value="ALG1, chitobiosyldiphosphodolichol beta-mannosyltransferase"/>
    <property type="match status" value="1"/>
</dbReference>
<evidence type="ECO:0000313" key="23">
    <source>
        <dbReference type="RefSeq" id="XP_013065334.2"/>
    </source>
</evidence>